<dbReference type="HOGENOM" id="CLU_137500_1_0_1"/>
<dbReference type="OrthoDB" id="2841294at2759"/>
<evidence type="ECO:0000313" key="2">
    <source>
        <dbReference type="EMBL" id="EMD40611.1"/>
    </source>
</evidence>
<accession>M2RP29</accession>
<dbReference type="EMBL" id="KB445792">
    <property type="protein sequence ID" value="EMD40611.1"/>
    <property type="molecule type" value="Genomic_DNA"/>
</dbReference>
<evidence type="ECO:0000256" key="1">
    <source>
        <dbReference type="SAM" id="SignalP"/>
    </source>
</evidence>
<name>M2RP29_CERS8</name>
<feature type="signal peptide" evidence="1">
    <location>
        <begin position="1"/>
        <end position="16"/>
    </location>
</feature>
<feature type="chain" id="PRO_5004024274" evidence="1">
    <location>
        <begin position="17"/>
        <end position="145"/>
    </location>
</feature>
<gene>
    <name evidence="2" type="ORF">CERSUDRAFT_91348</name>
</gene>
<keyword evidence="3" id="KW-1185">Reference proteome</keyword>
<dbReference type="InterPro" id="IPR045469">
    <property type="entry name" value="Nis1"/>
</dbReference>
<protein>
    <submittedName>
        <fullName evidence="2">Uncharacterized protein</fullName>
    </submittedName>
</protein>
<proteinExistence type="predicted"/>
<sequence>MKSFFVLASFVAACFAQGIQIGAPLPNSNITVGSNFTVEVDRPESLTGSEEVAIIIGINECPQTAAGCNDPTFDIQNNIGIVLYEGPFNPQFDNSTPPDHKPPHQNFTVTAPGTSGEWYLSVSHLSIVAAGNVLFEIKNETLNLV</sequence>
<dbReference type="Pfam" id="PF19271">
    <property type="entry name" value="Nis1"/>
    <property type="match status" value="1"/>
</dbReference>
<dbReference type="Proteomes" id="UP000016930">
    <property type="component" value="Unassembled WGS sequence"/>
</dbReference>
<organism evidence="2 3">
    <name type="scientific">Ceriporiopsis subvermispora (strain B)</name>
    <name type="common">White-rot fungus</name>
    <name type="synonym">Gelatoporia subvermispora</name>
    <dbReference type="NCBI Taxonomy" id="914234"/>
    <lineage>
        <taxon>Eukaryota</taxon>
        <taxon>Fungi</taxon>
        <taxon>Dikarya</taxon>
        <taxon>Basidiomycota</taxon>
        <taxon>Agaricomycotina</taxon>
        <taxon>Agaricomycetes</taxon>
        <taxon>Polyporales</taxon>
        <taxon>Gelatoporiaceae</taxon>
        <taxon>Gelatoporia</taxon>
    </lineage>
</organism>
<keyword evidence="1" id="KW-0732">Signal</keyword>
<dbReference type="AlphaFoldDB" id="M2RP29"/>
<reference evidence="2 3" key="1">
    <citation type="journal article" date="2012" name="Proc. Natl. Acad. Sci. U.S.A.">
        <title>Comparative genomics of Ceriporiopsis subvermispora and Phanerochaete chrysosporium provide insight into selective ligninolysis.</title>
        <authorList>
            <person name="Fernandez-Fueyo E."/>
            <person name="Ruiz-Duenas F.J."/>
            <person name="Ferreira P."/>
            <person name="Floudas D."/>
            <person name="Hibbett D.S."/>
            <person name="Canessa P."/>
            <person name="Larrondo L.F."/>
            <person name="James T.Y."/>
            <person name="Seelenfreund D."/>
            <person name="Lobos S."/>
            <person name="Polanco R."/>
            <person name="Tello M."/>
            <person name="Honda Y."/>
            <person name="Watanabe T."/>
            <person name="Watanabe T."/>
            <person name="Ryu J.S."/>
            <person name="Kubicek C.P."/>
            <person name="Schmoll M."/>
            <person name="Gaskell J."/>
            <person name="Hammel K.E."/>
            <person name="St John F.J."/>
            <person name="Vanden Wymelenberg A."/>
            <person name="Sabat G."/>
            <person name="Splinter BonDurant S."/>
            <person name="Syed K."/>
            <person name="Yadav J.S."/>
            <person name="Doddapaneni H."/>
            <person name="Subramanian V."/>
            <person name="Lavin J.L."/>
            <person name="Oguiza J.A."/>
            <person name="Perez G."/>
            <person name="Pisabarro A.G."/>
            <person name="Ramirez L."/>
            <person name="Santoyo F."/>
            <person name="Master E."/>
            <person name="Coutinho P.M."/>
            <person name="Henrissat B."/>
            <person name="Lombard V."/>
            <person name="Magnuson J.K."/>
            <person name="Kuees U."/>
            <person name="Hori C."/>
            <person name="Igarashi K."/>
            <person name="Samejima M."/>
            <person name="Held B.W."/>
            <person name="Barry K.W."/>
            <person name="LaButti K.M."/>
            <person name="Lapidus A."/>
            <person name="Lindquist E.A."/>
            <person name="Lucas S.M."/>
            <person name="Riley R."/>
            <person name="Salamov A.A."/>
            <person name="Hoffmeister D."/>
            <person name="Schwenk D."/>
            <person name="Hadar Y."/>
            <person name="Yarden O."/>
            <person name="de Vries R.P."/>
            <person name="Wiebenga A."/>
            <person name="Stenlid J."/>
            <person name="Eastwood D."/>
            <person name="Grigoriev I.V."/>
            <person name="Berka R.M."/>
            <person name="Blanchette R.A."/>
            <person name="Kersten P."/>
            <person name="Martinez A.T."/>
            <person name="Vicuna R."/>
            <person name="Cullen D."/>
        </authorList>
    </citation>
    <scope>NUCLEOTIDE SEQUENCE [LARGE SCALE GENOMIC DNA]</scope>
    <source>
        <strain evidence="2 3">B</strain>
    </source>
</reference>
<evidence type="ECO:0000313" key="3">
    <source>
        <dbReference type="Proteomes" id="UP000016930"/>
    </source>
</evidence>